<dbReference type="InterPro" id="IPR013103">
    <property type="entry name" value="RVT_2"/>
</dbReference>
<keyword evidence="3" id="KW-1185">Reference proteome</keyword>
<dbReference type="PANTHER" id="PTHR11439">
    <property type="entry name" value="GAG-POL-RELATED RETROTRANSPOSON"/>
    <property type="match status" value="1"/>
</dbReference>
<proteinExistence type="predicted"/>
<reference evidence="2" key="1">
    <citation type="submission" date="2018-01" db="EMBL/GenBank/DDBJ databases">
        <authorList>
            <person name="Mao J.F."/>
        </authorList>
    </citation>
    <scope>NUCLEOTIDE SEQUENCE</scope>
    <source>
        <strain evidence="2">Huo1</strain>
        <tissue evidence="2">Leaf</tissue>
    </source>
</reference>
<evidence type="ECO:0000259" key="1">
    <source>
        <dbReference type="Pfam" id="PF07727"/>
    </source>
</evidence>
<dbReference type="Proteomes" id="UP000298416">
    <property type="component" value="Unassembled WGS sequence"/>
</dbReference>
<sequence>MATEVGSLKWVFNTKKNLDGSVQKRKARLVANGFDGESVSRFETVRMYLALSAHLNWPIYQLDVQSGTLEGDLHEDIYTSQPEGFVAQGMENRVCKLNKAVYGLKQAPLVWFTKLHSFFLQNGFQRTRNDPSLYTKKDCANRLLLLVCVFVDDVIYMGSSPSVVAEFKQSMMRVFRMEDLGLLHSLLGLEIKQGEGGVFVSQIKAAHHLLNQFNMINCKAVTTPMSFDENLQVDDGSDSIADGNSFTSLVEGLITLTRTRPDIAYAVGVVARSKHDPIQPFEAAKRILRYIAGTRDMGIWYSSYDEFDLVGFTGAGPFGDKRSSSGFVFNFGSGAVAWGSRERGPGIVSKSEAEYVGAARSACQAMWLRSVLADLGHQRKEATRIFCDNVDMTKNTLLHGRTEHIDMKLDFVRELVAAESISFKSCDTREQQADILTKVVSPDRHAGFRIRLGVRSY</sequence>
<dbReference type="Pfam" id="PF07727">
    <property type="entry name" value="RVT_2"/>
    <property type="match status" value="1"/>
</dbReference>
<gene>
    <name evidence="2" type="ORF">SASPL_100033</name>
</gene>
<comment type="caution">
    <text evidence="2">The sequence shown here is derived from an EMBL/GenBank/DDBJ whole genome shotgun (WGS) entry which is preliminary data.</text>
</comment>
<dbReference type="CDD" id="cd09272">
    <property type="entry name" value="RNase_HI_RT_Ty1"/>
    <property type="match status" value="1"/>
</dbReference>
<dbReference type="AlphaFoldDB" id="A0A8X9ACV7"/>
<feature type="domain" description="Reverse transcriptase Ty1/copia-type" evidence="1">
    <location>
        <begin position="8"/>
        <end position="225"/>
    </location>
</feature>
<evidence type="ECO:0000313" key="3">
    <source>
        <dbReference type="Proteomes" id="UP000298416"/>
    </source>
</evidence>
<dbReference type="EMBL" id="PNBA02000001">
    <property type="protein sequence ID" value="KAG6435164.1"/>
    <property type="molecule type" value="Genomic_DNA"/>
</dbReference>
<accession>A0A8X9ACV7</accession>
<evidence type="ECO:0000313" key="2">
    <source>
        <dbReference type="EMBL" id="KAG6435164.1"/>
    </source>
</evidence>
<protein>
    <recommendedName>
        <fullName evidence="1">Reverse transcriptase Ty1/copia-type domain-containing protein</fullName>
    </recommendedName>
</protein>
<reference evidence="2" key="2">
    <citation type="submission" date="2020-08" db="EMBL/GenBank/DDBJ databases">
        <title>Plant Genome Project.</title>
        <authorList>
            <person name="Zhang R.-G."/>
        </authorList>
    </citation>
    <scope>NUCLEOTIDE SEQUENCE</scope>
    <source>
        <strain evidence="2">Huo1</strain>
        <tissue evidence="2">Leaf</tissue>
    </source>
</reference>
<dbReference type="PANTHER" id="PTHR11439:SF463">
    <property type="entry name" value="REVERSE TRANSCRIPTASE TY1_COPIA-TYPE DOMAIN-CONTAINING PROTEIN"/>
    <property type="match status" value="1"/>
</dbReference>
<name>A0A8X9ACV7_SALSN</name>
<organism evidence="2">
    <name type="scientific">Salvia splendens</name>
    <name type="common">Scarlet sage</name>
    <dbReference type="NCBI Taxonomy" id="180675"/>
    <lineage>
        <taxon>Eukaryota</taxon>
        <taxon>Viridiplantae</taxon>
        <taxon>Streptophyta</taxon>
        <taxon>Embryophyta</taxon>
        <taxon>Tracheophyta</taxon>
        <taxon>Spermatophyta</taxon>
        <taxon>Magnoliopsida</taxon>
        <taxon>eudicotyledons</taxon>
        <taxon>Gunneridae</taxon>
        <taxon>Pentapetalae</taxon>
        <taxon>asterids</taxon>
        <taxon>lamiids</taxon>
        <taxon>Lamiales</taxon>
        <taxon>Lamiaceae</taxon>
        <taxon>Nepetoideae</taxon>
        <taxon>Mentheae</taxon>
        <taxon>Salviinae</taxon>
        <taxon>Salvia</taxon>
        <taxon>Salvia subgen. Calosphace</taxon>
        <taxon>core Calosphace</taxon>
    </lineage>
</organism>